<dbReference type="CDD" id="cd16495">
    <property type="entry name" value="RING_CH-C4HC3_MARCH"/>
    <property type="match status" value="1"/>
</dbReference>
<dbReference type="SMART" id="SM00744">
    <property type="entry name" value="RINGv"/>
    <property type="match status" value="1"/>
</dbReference>
<dbReference type="PANTHER" id="PTHR23012">
    <property type="entry name" value="RING/FYVE/PHD ZINC FINGER DOMAIN-CONTAINING"/>
    <property type="match status" value="1"/>
</dbReference>
<evidence type="ECO:0000259" key="7">
    <source>
        <dbReference type="PROSITE" id="PS51292"/>
    </source>
</evidence>
<keyword evidence="5" id="KW-1133">Transmembrane helix</keyword>
<evidence type="ECO:0000313" key="9">
    <source>
        <dbReference type="Proteomes" id="UP001341281"/>
    </source>
</evidence>
<feature type="transmembrane region" description="Helical" evidence="5">
    <location>
        <begin position="269"/>
        <end position="293"/>
    </location>
</feature>
<dbReference type="PANTHER" id="PTHR23012:SF176">
    <property type="entry name" value="OS01G0894600 PROTEIN"/>
    <property type="match status" value="1"/>
</dbReference>
<dbReference type="SUPFAM" id="SSF57850">
    <property type="entry name" value="RING/U-box"/>
    <property type="match status" value="1"/>
</dbReference>
<dbReference type="FunFam" id="3.30.40.10:FF:000422">
    <property type="entry name" value="RING/FYVE/PHD zinc finger superfamily protein"/>
    <property type="match status" value="1"/>
</dbReference>
<keyword evidence="1" id="KW-0479">Metal-binding</keyword>
<dbReference type="Proteomes" id="UP001341281">
    <property type="component" value="Chromosome 04"/>
</dbReference>
<feature type="transmembrane region" description="Helical" evidence="5">
    <location>
        <begin position="239"/>
        <end position="257"/>
    </location>
</feature>
<dbReference type="AlphaFoldDB" id="A0AAQ3WNQ8"/>
<evidence type="ECO:0000256" key="5">
    <source>
        <dbReference type="SAM" id="Phobius"/>
    </source>
</evidence>
<reference evidence="8 9" key="1">
    <citation type="submission" date="2024-02" db="EMBL/GenBank/DDBJ databases">
        <title>High-quality chromosome-scale genome assembly of Pensacola bahiagrass (Paspalum notatum Flugge var. saurae).</title>
        <authorList>
            <person name="Vega J.M."/>
            <person name="Podio M."/>
            <person name="Orjuela J."/>
            <person name="Siena L.A."/>
            <person name="Pessino S.C."/>
            <person name="Combes M.C."/>
            <person name="Mariac C."/>
            <person name="Albertini E."/>
            <person name="Pupilli F."/>
            <person name="Ortiz J.P.A."/>
            <person name="Leblanc O."/>
        </authorList>
    </citation>
    <scope>NUCLEOTIDE SEQUENCE [LARGE SCALE GENOMIC DNA]</scope>
    <source>
        <strain evidence="8">R1</strain>
        <tissue evidence="8">Leaf</tissue>
    </source>
</reference>
<accession>A0AAQ3WNQ8</accession>
<dbReference type="InterPro" id="IPR022143">
    <property type="entry name" value="DUF3675"/>
</dbReference>
<keyword evidence="5" id="KW-0812">Transmembrane</keyword>
<evidence type="ECO:0000256" key="1">
    <source>
        <dbReference type="ARBA" id="ARBA00022723"/>
    </source>
</evidence>
<dbReference type="EMBL" id="CP144748">
    <property type="protein sequence ID" value="WVZ67836.1"/>
    <property type="molecule type" value="Genomic_DNA"/>
</dbReference>
<dbReference type="GO" id="GO:0004842">
    <property type="term" value="F:ubiquitin-protein transferase activity"/>
    <property type="evidence" value="ECO:0007669"/>
    <property type="project" value="TreeGrafter"/>
</dbReference>
<dbReference type="Gene3D" id="3.30.40.10">
    <property type="entry name" value="Zinc/RING finger domain, C3HC4 (zinc finger)"/>
    <property type="match status" value="1"/>
</dbReference>
<feature type="non-terminal residue" evidence="8">
    <location>
        <position position="1"/>
    </location>
</feature>
<keyword evidence="5" id="KW-0472">Membrane</keyword>
<keyword evidence="2 4" id="KW-0863">Zinc-finger</keyword>
<keyword evidence="9" id="KW-1185">Reference proteome</keyword>
<dbReference type="InterPro" id="IPR011016">
    <property type="entry name" value="Znf_RING-CH"/>
</dbReference>
<sequence length="360" mass="40376">PNRSLIIRPHKVNKQTTNHGAETTAEIDKIPNRLIKKKERLPHFSICSPPFPLLVLGVVGICSRPVAKKARPFGSFSDSLTCSKKASWEMARTDKLTGDACSGGEGQVEVEVGVGVDGKGVIECRICQEEGEEDAMDSPCACTGTLKFAHRKCIQRWCNKKGNITCEICNQVYSPNYVLPPPKCCSDEMDMDLRQNWVGRIDPHDSHFLAIAIAEQQLLQAEFEDCASSNSSGVTCCRTIALILMFLLLVRHVIVIVRDVSMLQDATVLFSATLQFAGFFLPCYVIARSCYALQHRRRRQSFMWESKKIWCRDSPDEPRRRPGGASLGTKYPEERSKLAKTRRFPFAWSHSEALGFLMKT</sequence>
<evidence type="ECO:0000256" key="3">
    <source>
        <dbReference type="ARBA" id="ARBA00022833"/>
    </source>
</evidence>
<feature type="domain" description="RING-type" evidence="6">
    <location>
        <begin position="124"/>
        <end position="170"/>
    </location>
</feature>
<dbReference type="GO" id="GO:0016567">
    <property type="term" value="P:protein ubiquitination"/>
    <property type="evidence" value="ECO:0007669"/>
    <property type="project" value="TreeGrafter"/>
</dbReference>
<evidence type="ECO:0000256" key="2">
    <source>
        <dbReference type="ARBA" id="ARBA00022771"/>
    </source>
</evidence>
<dbReference type="GO" id="GO:0008270">
    <property type="term" value="F:zinc ion binding"/>
    <property type="evidence" value="ECO:0007669"/>
    <property type="project" value="UniProtKB-KW"/>
</dbReference>
<dbReference type="Pfam" id="PF12428">
    <property type="entry name" value="DUF3675"/>
    <property type="match status" value="1"/>
</dbReference>
<dbReference type="PROSITE" id="PS50089">
    <property type="entry name" value="ZF_RING_2"/>
    <property type="match status" value="1"/>
</dbReference>
<protein>
    <recommendedName>
        <fullName evidence="10">RING-CH-type domain-containing protein</fullName>
    </recommendedName>
</protein>
<dbReference type="InterPro" id="IPR001841">
    <property type="entry name" value="Znf_RING"/>
</dbReference>
<dbReference type="InterPro" id="IPR033275">
    <property type="entry name" value="MARCH-like"/>
</dbReference>
<evidence type="ECO:0000256" key="4">
    <source>
        <dbReference type="PROSITE-ProRule" id="PRU00175"/>
    </source>
</evidence>
<evidence type="ECO:0000313" key="8">
    <source>
        <dbReference type="EMBL" id="WVZ67836.1"/>
    </source>
</evidence>
<dbReference type="GO" id="GO:0016020">
    <property type="term" value="C:membrane"/>
    <property type="evidence" value="ECO:0007669"/>
    <property type="project" value="TreeGrafter"/>
</dbReference>
<dbReference type="InterPro" id="IPR013083">
    <property type="entry name" value="Znf_RING/FYVE/PHD"/>
</dbReference>
<proteinExistence type="predicted"/>
<keyword evidence="3" id="KW-0862">Zinc</keyword>
<name>A0AAQ3WNQ8_PASNO</name>
<dbReference type="PROSITE" id="PS51292">
    <property type="entry name" value="ZF_RING_CH"/>
    <property type="match status" value="1"/>
</dbReference>
<gene>
    <name evidence="8" type="ORF">U9M48_016865</name>
</gene>
<dbReference type="Pfam" id="PF12906">
    <property type="entry name" value="RINGv"/>
    <property type="match status" value="1"/>
</dbReference>
<feature type="domain" description="RING-CH-type" evidence="7">
    <location>
        <begin position="116"/>
        <end position="176"/>
    </location>
</feature>
<organism evidence="8 9">
    <name type="scientific">Paspalum notatum var. saurae</name>
    <dbReference type="NCBI Taxonomy" id="547442"/>
    <lineage>
        <taxon>Eukaryota</taxon>
        <taxon>Viridiplantae</taxon>
        <taxon>Streptophyta</taxon>
        <taxon>Embryophyta</taxon>
        <taxon>Tracheophyta</taxon>
        <taxon>Spermatophyta</taxon>
        <taxon>Magnoliopsida</taxon>
        <taxon>Liliopsida</taxon>
        <taxon>Poales</taxon>
        <taxon>Poaceae</taxon>
        <taxon>PACMAD clade</taxon>
        <taxon>Panicoideae</taxon>
        <taxon>Andropogonodae</taxon>
        <taxon>Paspaleae</taxon>
        <taxon>Paspalinae</taxon>
        <taxon>Paspalum</taxon>
    </lineage>
</organism>
<evidence type="ECO:0000259" key="6">
    <source>
        <dbReference type="PROSITE" id="PS50089"/>
    </source>
</evidence>
<evidence type="ECO:0008006" key="10">
    <source>
        <dbReference type="Google" id="ProtNLM"/>
    </source>
</evidence>